<dbReference type="AlphaFoldDB" id="A0A0R2FX51"/>
<evidence type="ECO:0000313" key="4">
    <source>
        <dbReference type="EMBL" id="KRN29900.1"/>
    </source>
</evidence>
<dbReference type="PATRIC" id="fig|1618.3.peg.315"/>
<dbReference type="STRING" id="1618.IV36_GL000315"/>
<feature type="domain" description="HTH tetR-type" evidence="3">
    <location>
        <begin position="22"/>
        <end position="82"/>
    </location>
</feature>
<dbReference type="InterPro" id="IPR009057">
    <property type="entry name" value="Homeodomain-like_sf"/>
</dbReference>
<organism evidence="4 5">
    <name type="scientific">Liquorilactobacillus mali</name>
    <dbReference type="NCBI Taxonomy" id="1618"/>
    <lineage>
        <taxon>Bacteria</taxon>
        <taxon>Bacillati</taxon>
        <taxon>Bacillota</taxon>
        <taxon>Bacilli</taxon>
        <taxon>Lactobacillales</taxon>
        <taxon>Lactobacillaceae</taxon>
        <taxon>Liquorilactobacillus</taxon>
    </lineage>
</organism>
<dbReference type="Proteomes" id="UP000051727">
    <property type="component" value="Unassembled WGS sequence"/>
</dbReference>
<accession>A0A0R2FX51</accession>
<dbReference type="PROSITE" id="PS50977">
    <property type="entry name" value="HTH_TETR_2"/>
    <property type="match status" value="1"/>
</dbReference>
<comment type="caution">
    <text evidence="4">The sequence shown here is derived from an EMBL/GenBank/DDBJ whole genome shotgun (WGS) entry which is preliminary data.</text>
</comment>
<evidence type="ECO:0000313" key="5">
    <source>
        <dbReference type="Proteomes" id="UP000051727"/>
    </source>
</evidence>
<dbReference type="PANTHER" id="PTHR43479">
    <property type="entry name" value="ACREF/ENVCD OPERON REPRESSOR-RELATED"/>
    <property type="match status" value="1"/>
</dbReference>
<dbReference type="Pfam" id="PF17924">
    <property type="entry name" value="TetR_C_19"/>
    <property type="match status" value="1"/>
</dbReference>
<sequence length="218" mass="25556">MTSRHKKEEVIMPKDTFFNLALPKKARLFAAISHEFSRKSFDDSAISEIVEAAGIPRGSFYQYFDNKLDCYLYFVGRIQKERNELYLSILQKNAGDLFEASKQFFTVSIMDVIEGSYSEFYQTMIEAHDFRLQRSLGHGNMHQLVQKLYEQTDLSLLKIESFEEFRDLVNLMLNIFFSSIRNYFHYQQKGEKPLSVTAIQERCLTMLSWLKYGAAKIN</sequence>
<name>A0A0R2FX51_9LACO</name>
<dbReference type="EMBL" id="JQAR01000011">
    <property type="protein sequence ID" value="KRN29900.1"/>
    <property type="molecule type" value="Genomic_DNA"/>
</dbReference>
<dbReference type="SUPFAM" id="SSF46689">
    <property type="entry name" value="Homeodomain-like"/>
    <property type="match status" value="1"/>
</dbReference>
<dbReference type="PANTHER" id="PTHR43479:SF11">
    <property type="entry name" value="ACREF_ENVCD OPERON REPRESSOR-RELATED"/>
    <property type="match status" value="1"/>
</dbReference>
<proteinExistence type="predicted"/>
<protein>
    <submittedName>
        <fullName evidence="4">Transcriptional regulator</fullName>
    </submittedName>
</protein>
<evidence type="ECO:0000256" key="2">
    <source>
        <dbReference type="PROSITE-ProRule" id="PRU00335"/>
    </source>
</evidence>
<dbReference type="InterPro" id="IPR050624">
    <property type="entry name" value="HTH-type_Tx_Regulator"/>
</dbReference>
<dbReference type="Gene3D" id="1.10.357.10">
    <property type="entry name" value="Tetracycline Repressor, domain 2"/>
    <property type="match status" value="1"/>
</dbReference>
<keyword evidence="1 2" id="KW-0238">DNA-binding</keyword>
<evidence type="ECO:0000259" key="3">
    <source>
        <dbReference type="PROSITE" id="PS50977"/>
    </source>
</evidence>
<evidence type="ECO:0000256" key="1">
    <source>
        <dbReference type="ARBA" id="ARBA00023125"/>
    </source>
</evidence>
<dbReference type="Pfam" id="PF00440">
    <property type="entry name" value="TetR_N"/>
    <property type="match status" value="1"/>
</dbReference>
<dbReference type="GO" id="GO:0003677">
    <property type="term" value="F:DNA binding"/>
    <property type="evidence" value="ECO:0007669"/>
    <property type="project" value="UniProtKB-UniRule"/>
</dbReference>
<reference evidence="4 5" key="1">
    <citation type="journal article" date="2015" name="Genome Announc.">
        <title>Expanding the biotechnology potential of lactobacilli through comparative genomics of 213 strains and associated genera.</title>
        <authorList>
            <person name="Sun Z."/>
            <person name="Harris H.M."/>
            <person name="McCann A."/>
            <person name="Guo C."/>
            <person name="Argimon S."/>
            <person name="Zhang W."/>
            <person name="Yang X."/>
            <person name="Jeffery I.B."/>
            <person name="Cooney J.C."/>
            <person name="Kagawa T.F."/>
            <person name="Liu W."/>
            <person name="Song Y."/>
            <person name="Salvetti E."/>
            <person name="Wrobel A."/>
            <person name="Rasinkangas P."/>
            <person name="Parkhill J."/>
            <person name="Rea M.C."/>
            <person name="O'Sullivan O."/>
            <person name="Ritari J."/>
            <person name="Douillard F.P."/>
            <person name="Paul Ross R."/>
            <person name="Yang R."/>
            <person name="Briner A.E."/>
            <person name="Felis G.E."/>
            <person name="de Vos W.M."/>
            <person name="Barrangou R."/>
            <person name="Klaenhammer T.R."/>
            <person name="Caufield P.W."/>
            <person name="Cui Y."/>
            <person name="Zhang H."/>
            <person name="O'Toole P.W."/>
        </authorList>
    </citation>
    <scope>NUCLEOTIDE SEQUENCE [LARGE SCALE GENOMIC DNA]</scope>
    <source>
        <strain evidence="4 5">ATCC 27304</strain>
    </source>
</reference>
<feature type="DNA-binding region" description="H-T-H motif" evidence="2">
    <location>
        <begin position="45"/>
        <end position="64"/>
    </location>
</feature>
<gene>
    <name evidence="4" type="ORF">IV36_GL000315</name>
</gene>
<dbReference type="InterPro" id="IPR001647">
    <property type="entry name" value="HTH_TetR"/>
</dbReference>